<keyword evidence="7 9" id="KW-0472">Membrane</keyword>
<evidence type="ECO:0000313" key="12">
    <source>
        <dbReference type="EMBL" id="SEW21272.1"/>
    </source>
</evidence>
<accession>A0A1I0Q404</accession>
<evidence type="ECO:0000256" key="8">
    <source>
        <dbReference type="SAM" id="MobiDB-lite"/>
    </source>
</evidence>
<sequence>MAPSRITSTEAPKNGWRTIKRVAPYLWPEDKPWVKRRVVIALVMLLASKVISVLTPFLYKGAVDVLSGEATGEAWALAMGAIGLTLAYGMARIMTSGFQQLRDAVFARVGQRALRQLALETFTHIHRLSMRYHITRKTGGLSRIIERGVKGVEFLLRFMLFSMGPLVLELALISAILFFVFDVWYLAVVVGTIGAYVWFTFKVTEWRVRIRKEMNDQDTDANQKAIDSLLNFETVKYFGAEKREAERYDVAMAGYEVAALKTSYSLAFLNFGQVLLITLGLVGVMVLAAIGVQAGDLTVGDFVMVNAYMIQITLPLNFLGTVYREIRQSLVDMGEMFDLLEQPAEVTDKPGAPDIKITGGALKFDDLRFGYDAKRPILKGVSIDVPAGKTVAIVGPSGSGKSTIGRLLFRFYDVSGGSLKIDGQDVRDVTQDSLHGVIGVVPQDTVLFNDSVYYNIAYGRPDASREEVEGAAKAARIHDFIMSLPDGYKTQVGERGLKLSGGEKQRVGIARTLLKNPPILLLDEATSALDTQTERDIQESLREMGEGRTVITIAHRLSTIVDADEIIVLEAGEVVERGGHDALLEKDGRYSAMWARQASEAAQEDTPDQMPASGHLKLAE</sequence>
<protein>
    <submittedName>
        <fullName evidence="12">ATP-binding cassette, subfamily B</fullName>
    </submittedName>
</protein>
<dbReference type="PANTHER" id="PTHR24221:SF402">
    <property type="entry name" value="IRON-SULFUR CLUSTERS TRANSPORTER ABCB7, MITOCHONDRIAL"/>
    <property type="match status" value="1"/>
</dbReference>
<feature type="transmembrane region" description="Helical" evidence="9">
    <location>
        <begin position="74"/>
        <end position="91"/>
    </location>
</feature>
<keyword evidence="4" id="KW-0547">Nucleotide-binding</keyword>
<dbReference type="SMART" id="SM00382">
    <property type="entry name" value="AAA"/>
    <property type="match status" value="1"/>
</dbReference>
<dbReference type="PROSITE" id="PS50929">
    <property type="entry name" value="ABC_TM1F"/>
    <property type="match status" value="1"/>
</dbReference>
<dbReference type="PROSITE" id="PS50893">
    <property type="entry name" value="ABC_TRANSPORTER_2"/>
    <property type="match status" value="1"/>
</dbReference>
<dbReference type="InterPro" id="IPR036640">
    <property type="entry name" value="ABC1_TM_sf"/>
</dbReference>
<keyword evidence="6 9" id="KW-1133">Transmembrane helix</keyword>
<organism evidence="12 13">
    <name type="scientific">Aliiroseovarius sediminilitoris</name>
    <dbReference type="NCBI Taxonomy" id="1173584"/>
    <lineage>
        <taxon>Bacteria</taxon>
        <taxon>Pseudomonadati</taxon>
        <taxon>Pseudomonadota</taxon>
        <taxon>Alphaproteobacteria</taxon>
        <taxon>Rhodobacterales</taxon>
        <taxon>Paracoccaceae</taxon>
        <taxon>Aliiroseovarius</taxon>
    </lineage>
</organism>
<dbReference type="CDD" id="cd18582">
    <property type="entry name" value="ABC_6TM_ATM1_ABCB7"/>
    <property type="match status" value="1"/>
</dbReference>
<dbReference type="InterPro" id="IPR039421">
    <property type="entry name" value="Type_1_exporter"/>
</dbReference>
<dbReference type="InterPro" id="IPR003439">
    <property type="entry name" value="ABC_transporter-like_ATP-bd"/>
</dbReference>
<dbReference type="SUPFAM" id="SSF90123">
    <property type="entry name" value="ABC transporter transmembrane region"/>
    <property type="match status" value="1"/>
</dbReference>
<feature type="transmembrane region" description="Helical" evidence="9">
    <location>
        <begin position="183"/>
        <end position="201"/>
    </location>
</feature>
<proteinExistence type="predicted"/>
<dbReference type="PANTHER" id="PTHR24221">
    <property type="entry name" value="ATP-BINDING CASSETTE SUB-FAMILY B"/>
    <property type="match status" value="1"/>
</dbReference>
<evidence type="ECO:0000256" key="7">
    <source>
        <dbReference type="ARBA" id="ARBA00023136"/>
    </source>
</evidence>
<dbReference type="FunFam" id="3.40.50.300:FF:000186">
    <property type="entry name" value="ATP-binding cassette sub-family B member 7, mitochondrial"/>
    <property type="match status" value="1"/>
</dbReference>
<evidence type="ECO:0000256" key="6">
    <source>
        <dbReference type="ARBA" id="ARBA00022989"/>
    </source>
</evidence>
<dbReference type="InterPro" id="IPR011527">
    <property type="entry name" value="ABC1_TM_dom"/>
</dbReference>
<comment type="subcellular location">
    <subcellularLocation>
        <location evidence="1">Cell membrane</location>
        <topology evidence="1">Multi-pass membrane protein</topology>
    </subcellularLocation>
</comment>
<feature type="transmembrane region" description="Helical" evidence="9">
    <location>
        <begin position="38"/>
        <end position="59"/>
    </location>
</feature>
<evidence type="ECO:0000259" key="10">
    <source>
        <dbReference type="PROSITE" id="PS50893"/>
    </source>
</evidence>
<evidence type="ECO:0000256" key="4">
    <source>
        <dbReference type="ARBA" id="ARBA00022741"/>
    </source>
</evidence>
<evidence type="ECO:0000256" key="3">
    <source>
        <dbReference type="ARBA" id="ARBA00022692"/>
    </source>
</evidence>
<evidence type="ECO:0000256" key="1">
    <source>
        <dbReference type="ARBA" id="ARBA00004651"/>
    </source>
</evidence>
<evidence type="ECO:0000256" key="9">
    <source>
        <dbReference type="SAM" id="Phobius"/>
    </source>
</evidence>
<feature type="domain" description="ABC transmembrane type-1" evidence="11">
    <location>
        <begin position="39"/>
        <end position="328"/>
    </location>
</feature>
<dbReference type="GO" id="GO:0140359">
    <property type="term" value="F:ABC-type transporter activity"/>
    <property type="evidence" value="ECO:0007669"/>
    <property type="project" value="InterPro"/>
</dbReference>
<dbReference type="STRING" id="1173584.SAMN05444851_2174"/>
<keyword evidence="3 9" id="KW-0812">Transmembrane</keyword>
<dbReference type="InterPro" id="IPR017871">
    <property type="entry name" value="ABC_transporter-like_CS"/>
</dbReference>
<dbReference type="Proteomes" id="UP000199650">
    <property type="component" value="Unassembled WGS sequence"/>
</dbReference>
<dbReference type="Gene3D" id="3.40.50.300">
    <property type="entry name" value="P-loop containing nucleotide triphosphate hydrolases"/>
    <property type="match status" value="1"/>
</dbReference>
<keyword evidence="5 12" id="KW-0067">ATP-binding</keyword>
<feature type="domain" description="ABC transporter" evidence="10">
    <location>
        <begin position="362"/>
        <end position="596"/>
    </location>
</feature>
<feature type="transmembrane region" description="Helical" evidence="9">
    <location>
        <begin position="268"/>
        <end position="290"/>
    </location>
</feature>
<evidence type="ECO:0000313" key="13">
    <source>
        <dbReference type="Proteomes" id="UP000199650"/>
    </source>
</evidence>
<dbReference type="GO" id="GO:0005524">
    <property type="term" value="F:ATP binding"/>
    <property type="evidence" value="ECO:0007669"/>
    <property type="project" value="UniProtKB-KW"/>
</dbReference>
<dbReference type="PROSITE" id="PS00211">
    <property type="entry name" value="ABC_TRANSPORTER_1"/>
    <property type="match status" value="1"/>
</dbReference>
<dbReference type="RefSeq" id="WP_091430554.1">
    <property type="nucleotide sequence ID" value="NZ_FOJB01000001.1"/>
</dbReference>
<feature type="transmembrane region" description="Helical" evidence="9">
    <location>
        <begin position="154"/>
        <end position="177"/>
    </location>
</feature>
<dbReference type="Gene3D" id="1.20.1560.10">
    <property type="entry name" value="ABC transporter type 1, transmembrane domain"/>
    <property type="match status" value="1"/>
</dbReference>
<dbReference type="InterPro" id="IPR027417">
    <property type="entry name" value="P-loop_NTPase"/>
</dbReference>
<evidence type="ECO:0000259" key="11">
    <source>
        <dbReference type="PROSITE" id="PS50929"/>
    </source>
</evidence>
<reference evidence="12 13" key="1">
    <citation type="submission" date="2016-10" db="EMBL/GenBank/DDBJ databases">
        <authorList>
            <person name="de Groot N.N."/>
        </authorList>
    </citation>
    <scope>NUCLEOTIDE SEQUENCE [LARGE SCALE GENOMIC DNA]</scope>
    <source>
        <strain evidence="12 13">DSM 29439</strain>
    </source>
</reference>
<feature type="region of interest" description="Disordered" evidence="8">
    <location>
        <begin position="596"/>
        <end position="620"/>
    </location>
</feature>
<dbReference type="EMBL" id="FOJB01000001">
    <property type="protein sequence ID" value="SEW21272.1"/>
    <property type="molecule type" value="Genomic_DNA"/>
</dbReference>
<evidence type="ECO:0000256" key="5">
    <source>
        <dbReference type="ARBA" id="ARBA00022840"/>
    </source>
</evidence>
<dbReference type="Pfam" id="PF00664">
    <property type="entry name" value="ABC_membrane"/>
    <property type="match status" value="1"/>
</dbReference>
<gene>
    <name evidence="12" type="ORF">SAMN05444851_2174</name>
</gene>
<keyword evidence="2" id="KW-0813">Transport</keyword>
<dbReference type="InterPro" id="IPR003593">
    <property type="entry name" value="AAA+_ATPase"/>
</dbReference>
<dbReference type="GO" id="GO:0006879">
    <property type="term" value="P:intracellular iron ion homeostasis"/>
    <property type="evidence" value="ECO:0007669"/>
    <property type="project" value="TreeGrafter"/>
</dbReference>
<dbReference type="SUPFAM" id="SSF52540">
    <property type="entry name" value="P-loop containing nucleoside triphosphate hydrolases"/>
    <property type="match status" value="1"/>
</dbReference>
<dbReference type="OrthoDB" id="9808328at2"/>
<dbReference type="Pfam" id="PF00005">
    <property type="entry name" value="ABC_tran"/>
    <property type="match status" value="1"/>
</dbReference>
<keyword evidence="13" id="KW-1185">Reference proteome</keyword>
<dbReference type="GO" id="GO:0016887">
    <property type="term" value="F:ATP hydrolysis activity"/>
    <property type="evidence" value="ECO:0007669"/>
    <property type="project" value="InterPro"/>
</dbReference>
<dbReference type="GO" id="GO:0005886">
    <property type="term" value="C:plasma membrane"/>
    <property type="evidence" value="ECO:0007669"/>
    <property type="project" value="UniProtKB-SubCell"/>
</dbReference>
<name>A0A1I0Q404_9RHOB</name>
<evidence type="ECO:0000256" key="2">
    <source>
        <dbReference type="ARBA" id="ARBA00022448"/>
    </source>
</evidence>
<dbReference type="AlphaFoldDB" id="A0A1I0Q404"/>
<dbReference type="CDD" id="cd03253">
    <property type="entry name" value="ABCC_ATM1_transporter"/>
    <property type="match status" value="1"/>
</dbReference>